<protein>
    <submittedName>
        <fullName evidence="1">Uncharacterized protein</fullName>
    </submittedName>
</protein>
<keyword evidence="2" id="KW-1185">Reference proteome</keyword>
<dbReference type="Proteomes" id="UP000800097">
    <property type="component" value="Unassembled WGS sequence"/>
</dbReference>
<dbReference type="GeneID" id="54547164"/>
<reference evidence="1" key="1">
    <citation type="journal article" date="2020" name="Stud. Mycol.">
        <title>101 Dothideomycetes genomes: a test case for predicting lifestyles and emergence of pathogens.</title>
        <authorList>
            <person name="Haridas S."/>
            <person name="Albert R."/>
            <person name="Binder M."/>
            <person name="Bloem J."/>
            <person name="Labutti K."/>
            <person name="Salamov A."/>
            <person name="Andreopoulos B."/>
            <person name="Baker S."/>
            <person name="Barry K."/>
            <person name="Bills G."/>
            <person name="Bluhm B."/>
            <person name="Cannon C."/>
            <person name="Castanera R."/>
            <person name="Culley D."/>
            <person name="Daum C."/>
            <person name="Ezra D."/>
            <person name="Gonzalez J."/>
            <person name="Henrissat B."/>
            <person name="Kuo A."/>
            <person name="Liang C."/>
            <person name="Lipzen A."/>
            <person name="Lutzoni F."/>
            <person name="Magnuson J."/>
            <person name="Mondo S."/>
            <person name="Nolan M."/>
            <person name="Ohm R."/>
            <person name="Pangilinan J."/>
            <person name="Park H.-J."/>
            <person name="Ramirez L."/>
            <person name="Alfaro M."/>
            <person name="Sun H."/>
            <person name="Tritt A."/>
            <person name="Yoshinaga Y."/>
            <person name="Zwiers L.-H."/>
            <person name="Turgeon B."/>
            <person name="Goodwin S."/>
            <person name="Spatafora J."/>
            <person name="Crous P."/>
            <person name="Grigoriev I."/>
        </authorList>
    </citation>
    <scope>NUCLEOTIDE SEQUENCE</scope>
    <source>
        <strain evidence="1">CBS 379.55</strain>
    </source>
</reference>
<evidence type="ECO:0000313" key="2">
    <source>
        <dbReference type="Proteomes" id="UP000800097"/>
    </source>
</evidence>
<sequence length="164" mass="19149">MACFADLRMPQKLLMLYRMPGWKLTNKSGIWHLSGRIRQSPHSVSPPPHKVGREQQRELRLSGLRLTLIIRRKLARSLRTPKIGNWLDHSQQLLLDRKSYTVQDHRWELDNCLLSATTRSRRTIFTIRHRSRCGTGRFIIHNLTSVSQNRQSYIRVALSSIANS</sequence>
<gene>
    <name evidence="1" type="ORF">EI97DRAFT_235036</name>
</gene>
<proteinExistence type="predicted"/>
<dbReference type="RefSeq" id="XP_033649682.1">
    <property type="nucleotide sequence ID" value="XM_033793989.1"/>
</dbReference>
<accession>A0A6A6J7K6</accession>
<dbReference type="EMBL" id="ML986526">
    <property type="protein sequence ID" value="KAF2272143.1"/>
    <property type="molecule type" value="Genomic_DNA"/>
</dbReference>
<dbReference type="AlphaFoldDB" id="A0A6A6J7K6"/>
<name>A0A6A6J7K6_WESOR</name>
<evidence type="ECO:0000313" key="1">
    <source>
        <dbReference type="EMBL" id="KAF2272143.1"/>
    </source>
</evidence>
<organism evidence="1 2">
    <name type="scientific">Westerdykella ornata</name>
    <dbReference type="NCBI Taxonomy" id="318751"/>
    <lineage>
        <taxon>Eukaryota</taxon>
        <taxon>Fungi</taxon>
        <taxon>Dikarya</taxon>
        <taxon>Ascomycota</taxon>
        <taxon>Pezizomycotina</taxon>
        <taxon>Dothideomycetes</taxon>
        <taxon>Pleosporomycetidae</taxon>
        <taxon>Pleosporales</taxon>
        <taxon>Sporormiaceae</taxon>
        <taxon>Westerdykella</taxon>
    </lineage>
</organism>